<reference evidence="2" key="1">
    <citation type="submission" date="2013-02" db="EMBL/GenBank/DDBJ databases">
        <title>Immune-Related transcriptome of Coptotermes formosanus Shiraki workers: the defense mechanism.</title>
        <authorList>
            <person name="Hussain A."/>
            <person name="Li Y.F."/>
            <person name="Wen S.Y."/>
        </authorList>
    </citation>
    <scope>NUCLEOTIDE SEQUENCE</scope>
</reference>
<dbReference type="AlphaFoldDB" id="R4V2S9"/>
<accession>R4V2S9</accession>
<organism evidence="2">
    <name type="scientific">Coptotermes formosanus</name>
    <name type="common">Formosan subterranean termite</name>
    <dbReference type="NCBI Taxonomy" id="36987"/>
    <lineage>
        <taxon>Eukaryota</taxon>
        <taxon>Metazoa</taxon>
        <taxon>Ecdysozoa</taxon>
        <taxon>Arthropoda</taxon>
        <taxon>Hexapoda</taxon>
        <taxon>Insecta</taxon>
        <taxon>Pterygota</taxon>
        <taxon>Neoptera</taxon>
        <taxon>Polyneoptera</taxon>
        <taxon>Dictyoptera</taxon>
        <taxon>Blattodea</taxon>
        <taxon>Blattoidea</taxon>
        <taxon>Termitoidae</taxon>
        <taxon>Rhinotermitidae</taxon>
        <taxon>Coptotermes</taxon>
    </lineage>
</organism>
<feature type="transmembrane region" description="Helical" evidence="1">
    <location>
        <begin position="50"/>
        <end position="69"/>
    </location>
</feature>
<proteinExistence type="evidence at transcript level"/>
<evidence type="ECO:0000256" key="1">
    <source>
        <dbReference type="SAM" id="Phobius"/>
    </source>
</evidence>
<sequence length="80" mass="9149">MMLSSVCRQILFCLNSGNINVCFNHILNGYFVHKHSSLTVMSCHVLSRHLMFVLCYVAASLDINVSYLIRKSLFYVTLMS</sequence>
<dbReference type="EMBL" id="KC632254">
    <property type="protein sequence ID" value="AGM32068.1"/>
    <property type="molecule type" value="mRNA"/>
</dbReference>
<keyword evidence="1" id="KW-0472">Membrane</keyword>
<protein>
    <submittedName>
        <fullName evidence="2">Uncharacterized protein</fullName>
    </submittedName>
</protein>
<keyword evidence="1" id="KW-1133">Transmembrane helix</keyword>
<name>R4V2S9_COPFO</name>
<evidence type="ECO:0000313" key="2">
    <source>
        <dbReference type="EMBL" id="AGM32068.1"/>
    </source>
</evidence>
<keyword evidence="1" id="KW-0812">Transmembrane</keyword>